<name>A0A426YVA5_ENSVE</name>
<accession>A0A426YVA5</accession>
<reference evidence="2 3" key="1">
    <citation type="journal article" date="2014" name="Agronomy (Basel)">
        <title>A Draft Genome Sequence for Ensete ventricosum, the Drought-Tolerant Tree Against Hunger.</title>
        <authorList>
            <person name="Harrison J."/>
            <person name="Moore K.A."/>
            <person name="Paszkiewicz K."/>
            <person name="Jones T."/>
            <person name="Grant M."/>
            <person name="Ambacheew D."/>
            <person name="Muzemil S."/>
            <person name="Studholme D.J."/>
        </authorList>
    </citation>
    <scope>NUCLEOTIDE SEQUENCE [LARGE SCALE GENOMIC DNA]</scope>
</reference>
<feature type="region of interest" description="Disordered" evidence="1">
    <location>
        <begin position="67"/>
        <end position="133"/>
    </location>
</feature>
<dbReference type="Proteomes" id="UP000287651">
    <property type="component" value="Unassembled WGS sequence"/>
</dbReference>
<dbReference type="AlphaFoldDB" id="A0A426YVA5"/>
<feature type="compositionally biased region" description="Basic and acidic residues" evidence="1">
    <location>
        <begin position="21"/>
        <end position="44"/>
    </location>
</feature>
<feature type="region of interest" description="Disordered" evidence="1">
    <location>
        <begin position="12"/>
        <end position="46"/>
    </location>
</feature>
<evidence type="ECO:0000313" key="2">
    <source>
        <dbReference type="EMBL" id="RRT55662.1"/>
    </source>
</evidence>
<feature type="compositionally biased region" description="Basic and acidic residues" evidence="1">
    <location>
        <begin position="116"/>
        <end position="133"/>
    </location>
</feature>
<gene>
    <name evidence="2" type="ORF">B296_00036804</name>
</gene>
<evidence type="ECO:0000256" key="1">
    <source>
        <dbReference type="SAM" id="MobiDB-lite"/>
    </source>
</evidence>
<organism evidence="2 3">
    <name type="scientific">Ensete ventricosum</name>
    <name type="common">Abyssinian banana</name>
    <name type="synonym">Musa ensete</name>
    <dbReference type="NCBI Taxonomy" id="4639"/>
    <lineage>
        <taxon>Eukaryota</taxon>
        <taxon>Viridiplantae</taxon>
        <taxon>Streptophyta</taxon>
        <taxon>Embryophyta</taxon>
        <taxon>Tracheophyta</taxon>
        <taxon>Spermatophyta</taxon>
        <taxon>Magnoliopsida</taxon>
        <taxon>Liliopsida</taxon>
        <taxon>Zingiberales</taxon>
        <taxon>Musaceae</taxon>
        <taxon>Ensete</taxon>
    </lineage>
</organism>
<proteinExistence type="predicted"/>
<protein>
    <submittedName>
        <fullName evidence="2">Uncharacterized protein</fullName>
    </submittedName>
</protein>
<comment type="caution">
    <text evidence="2">The sequence shown here is derived from an EMBL/GenBank/DDBJ whole genome shotgun (WGS) entry which is preliminary data.</text>
</comment>
<evidence type="ECO:0000313" key="3">
    <source>
        <dbReference type="Proteomes" id="UP000287651"/>
    </source>
</evidence>
<sequence length="133" mass="15564">MCRWRGRRQQQRRLRGLQVTDKGDDNNGMRRWQSKAEGEVEETTRSNSDAIMCMWRGRQQQQLRLRGLQVTDEGDDNNGMRQWQRKAEEEEGNNNNGCMGCIDEGNGSSGMGGGRWQRERRDRAWKERLGSRC</sequence>
<dbReference type="EMBL" id="AMZH03009982">
    <property type="protein sequence ID" value="RRT55662.1"/>
    <property type="molecule type" value="Genomic_DNA"/>
</dbReference>